<evidence type="ECO:0000256" key="3">
    <source>
        <dbReference type="ARBA" id="ARBA00022824"/>
    </source>
</evidence>
<dbReference type="InterPro" id="IPR001623">
    <property type="entry name" value="DnaJ_domain"/>
</dbReference>
<comment type="subcellular location">
    <subcellularLocation>
        <location evidence="1">Endoplasmic reticulum membrane</location>
        <topology evidence="1">Single-pass membrane protein</topology>
    </subcellularLocation>
</comment>
<dbReference type="GO" id="GO:0030544">
    <property type="term" value="F:Hsp70 protein binding"/>
    <property type="evidence" value="ECO:0007669"/>
    <property type="project" value="TreeGrafter"/>
</dbReference>
<dbReference type="InterPro" id="IPR051100">
    <property type="entry name" value="DnaJ_subfamily_B/C"/>
</dbReference>
<gene>
    <name evidence="8" type="primary">gb05862</name>
    <name evidence="8" type="ORF">PR202_gb05862</name>
</gene>
<feature type="domain" description="J" evidence="7">
    <location>
        <begin position="128"/>
        <end position="192"/>
    </location>
</feature>
<feature type="compositionally biased region" description="Basic and acidic residues" evidence="6">
    <location>
        <begin position="98"/>
        <end position="108"/>
    </location>
</feature>
<dbReference type="SMART" id="SM00271">
    <property type="entry name" value="DnaJ"/>
    <property type="match status" value="1"/>
</dbReference>
<sequence>MEGNKDDAAKCLRIGKGALDAGDRARAIKFLSKAKRLDPSLPVDHLLSPLLDPQDDSPASASGSSSSSPRPPPEPAATAAEASEAEGLRERKQKGKKRQEERQEETVVREYTAEQLEVVRQVKKHTRDYYQILGLDKDCTVEDVRKAYRKLSLKVHPDKNKAPGAEDAFKAVSKAFQCLSDPESRKRYDMVGSDEPVTYNRRAASNARAYNGFYEDEFDPDEIFRNFFFGGMAPATATTRQFGQFGTFHFRTGGMHNNGQQNSGGSTVRMLVQLLPVLLLLLLNFLPSSEPVYSLSRNYPYEHKFQTPRGVTYYVKLPNFEEQYPHQSTDRVTLERHVERDYYSVVTQNCRVELQRRQWGLSYQTPHCDMLKKFEATAQ</sequence>
<proteinExistence type="predicted"/>
<dbReference type="GO" id="GO:0005789">
    <property type="term" value="C:endoplasmic reticulum membrane"/>
    <property type="evidence" value="ECO:0007669"/>
    <property type="project" value="UniProtKB-SubCell"/>
</dbReference>
<comment type="caution">
    <text evidence="8">The sequence shown here is derived from an EMBL/GenBank/DDBJ whole genome shotgun (WGS) entry which is preliminary data.</text>
</comment>
<name>A0AAV5E7D1_ELECO</name>
<evidence type="ECO:0000259" key="7">
    <source>
        <dbReference type="PROSITE" id="PS50076"/>
    </source>
</evidence>
<accession>A0AAV5E7D1</accession>
<keyword evidence="5" id="KW-0472">Membrane</keyword>
<dbReference type="GO" id="GO:0071218">
    <property type="term" value="P:cellular response to misfolded protein"/>
    <property type="evidence" value="ECO:0007669"/>
    <property type="project" value="TreeGrafter"/>
</dbReference>
<dbReference type="InterPro" id="IPR036869">
    <property type="entry name" value="J_dom_sf"/>
</dbReference>
<dbReference type="PANTHER" id="PTHR43908:SF3">
    <property type="entry name" value="AT29763P-RELATED"/>
    <property type="match status" value="1"/>
</dbReference>
<keyword evidence="4" id="KW-1133">Transmembrane helix</keyword>
<dbReference type="EMBL" id="BQKI01000073">
    <property type="protein sequence ID" value="GJN18677.1"/>
    <property type="molecule type" value="Genomic_DNA"/>
</dbReference>
<keyword evidence="3" id="KW-0256">Endoplasmic reticulum</keyword>
<dbReference type="PROSITE" id="PS00636">
    <property type="entry name" value="DNAJ_1"/>
    <property type="match status" value="1"/>
</dbReference>
<dbReference type="PROSITE" id="PS50076">
    <property type="entry name" value="DNAJ_2"/>
    <property type="match status" value="1"/>
</dbReference>
<evidence type="ECO:0000256" key="4">
    <source>
        <dbReference type="ARBA" id="ARBA00022989"/>
    </source>
</evidence>
<keyword evidence="9" id="KW-1185">Reference proteome</keyword>
<evidence type="ECO:0000256" key="5">
    <source>
        <dbReference type="ARBA" id="ARBA00023136"/>
    </source>
</evidence>
<protein>
    <recommendedName>
        <fullName evidence="7">J domain-containing protein</fullName>
    </recommendedName>
</protein>
<evidence type="ECO:0000256" key="2">
    <source>
        <dbReference type="ARBA" id="ARBA00022692"/>
    </source>
</evidence>
<evidence type="ECO:0000256" key="6">
    <source>
        <dbReference type="SAM" id="MobiDB-lite"/>
    </source>
</evidence>
<dbReference type="InterPro" id="IPR015399">
    <property type="entry name" value="DUF1977_DnaJ-like"/>
</dbReference>
<dbReference type="AlphaFoldDB" id="A0AAV5E7D1"/>
<dbReference type="Gene3D" id="1.10.287.110">
    <property type="entry name" value="DnaJ domain"/>
    <property type="match status" value="1"/>
</dbReference>
<dbReference type="SUPFAM" id="SSF46565">
    <property type="entry name" value="Chaperone J-domain"/>
    <property type="match status" value="1"/>
</dbReference>
<dbReference type="FunFam" id="1.10.287.110:FF:000065">
    <property type="entry name" value="Chaperone protein dnaJ 49"/>
    <property type="match status" value="1"/>
</dbReference>
<feature type="region of interest" description="Disordered" evidence="6">
    <location>
        <begin position="41"/>
        <end position="108"/>
    </location>
</feature>
<dbReference type="CDD" id="cd06257">
    <property type="entry name" value="DnaJ"/>
    <property type="match status" value="1"/>
</dbReference>
<evidence type="ECO:0000256" key="1">
    <source>
        <dbReference type="ARBA" id="ARBA00004389"/>
    </source>
</evidence>
<dbReference type="InterPro" id="IPR018253">
    <property type="entry name" value="DnaJ_domain_CS"/>
</dbReference>
<feature type="compositionally biased region" description="Low complexity" evidence="6">
    <location>
        <begin position="46"/>
        <end position="68"/>
    </location>
</feature>
<evidence type="ECO:0000313" key="9">
    <source>
        <dbReference type="Proteomes" id="UP001054889"/>
    </source>
</evidence>
<evidence type="ECO:0000313" key="8">
    <source>
        <dbReference type="EMBL" id="GJN18677.1"/>
    </source>
</evidence>
<reference evidence="8" key="2">
    <citation type="submission" date="2021-12" db="EMBL/GenBank/DDBJ databases">
        <title>Resequencing data analysis of finger millet.</title>
        <authorList>
            <person name="Hatakeyama M."/>
            <person name="Aluri S."/>
            <person name="Balachadran M.T."/>
            <person name="Sivarajan S.R."/>
            <person name="Poveda L."/>
            <person name="Shimizu-Inatsugi R."/>
            <person name="Schlapbach R."/>
            <person name="Sreeman S.M."/>
            <person name="Shimizu K.K."/>
        </authorList>
    </citation>
    <scope>NUCLEOTIDE SEQUENCE</scope>
</reference>
<reference evidence="8" key="1">
    <citation type="journal article" date="2018" name="DNA Res.">
        <title>Multiple hybrid de novo genome assembly of finger millet, an orphan allotetraploid crop.</title>
        <authorList>
            <person name="Hatakeyama M."/>
            <person name="Aluri S."/>
            <person name="Balachadran M.T."/>
            <person name="Sivarajan S.R."/>
            <person name="Patrignani A."/>
            <person name="Gruter S."/>
            <person name="Poveda L."/>
            <person name="Shimizu-Inatsugi R."/>
            <person name="Baeten J."/>
            <person name="Francoijs K.J."/>
            <person name="Nataraja K.N."/>
            <person name="Reddy Y.A.N."/>
            <person name="Phadnis S."/>
            <person name="Ravikumar R.L."/>
            <person name="Schlapbach R."/>
            <person name="Sreeman S.M."/>
            <person name="Shimizu K.K."/>
        </authorList>
    </citation>
    <scope>NUCLEOTIDE SEQUENCE</scope>
</reference>
<dbReference type="Proteomes" id="UP001054889">
    <property type="component" value="Unassembled WGS sequence"/>
</dbReference>
<dbReference type="Pfam" id="PF00226">
    <property type="entry name" value="DnaJ"/>
    <property type="match status" value="1"/>
</dbReference>
<dbReference type="Pfam" id="PF09320">
    <property type="entry name" value="DUF1977"/>
    <property type="match status" value="1"/>
</dbReference>
<dbReference type="PRINTS" id="PR00625">
    <property type="entry name" value="JDOMAIN"/>
</dbReference>
<keyword evidence="2" id="KW-0812">Transmembrane</keyword>
<dbReference type="PANTHER" id="PTHR43908">
    <property type="entry name" value="AT29763P-RELATED"/>
    <property type="match status" value="1"/>
</dbReference>
<organism evidence="8 9">
    <name type="scientific">Eleusine coracana subsp. coracana</name>
    <dbReference type="NCBI Taxonomy" id="191504"/>
    <lineage>
        <taxon>Eukaryota</taxon>
        <taxon>Viridiplantae</taxon>
        <taxon>Streptophyta</taxon>
        <taxon>Embryophyta</taxon>
        <taxon>Tracheophyta</taxon>
        <taxon>Spermatophyta</taxon>
        <taxon>Magnoliopsida</taxon>
        <taxon>Liliopsida</taxon>
        <taxon>Poales</taxon>
        <taxon>Poaceae</taxon>
        <taxon>PACMAD clade</taxon>
        <taxon>Chloridoideae</taxon>
        <taxon>Cynodonteae</taxon>
        <taxon>Eleusininae</taxon>
        <taxon>Eleusine</taxon>
    </lineage>
</organism>